<gene>
    <name evidence="3" type="ORF">TCAP_04430</name>
</gene>
<reference evidence="3 4" key="1">
    <citation type="submission" date="2017-08" db="EMBL/GenBank/DDBJ databases">
        <title>Harnessing the power of phylogenomics to disentangle the directionality and signatures of interkingdom host jumping in the parasitic fungal genus Tolypocladium.</title>
        <authorList>
            <person name="Quandt C.A."/>
            <person name="Patterson W."/>
            <person name="Spatafora J.W."/>
        </authorList>
    </citation>
    <scope>NUCLEOTIDE SEQUENCE [LARGE SCALE GENOMIC DNA]</scope>
    <source>
        <strain evidence="3 4">CBS 113982</strain>
    </source>
</reference>
<proteinExistence type="predicted"/>
<comment type="caution">
    <text evidence="3">The sequence shown here is derived from an EMBL/GenBank/DDBJ whole genome shotgun (WGS) entry which is preliminary data.</text>
</comment>
<sequence>MAPASSTTTSSRPVSRASIANSCTGSGTAPIGALKQRDGATRTRKEWDSPGRDPDLWMHDGNCFVYLHGKGRSKRGPSFKLPFPALLAAKCFPFIQRFLVTDGYRPGTADEIGCWYRVNPRRTVELYVPPPTADRARARLHHLATRNFLAWVVRRSIVGEHLGNAMVALLHSMHEFRTGVEDNVGDLLNYLEEEGYLLLAGQPSHAMALLFLAESFQLSQLYIRAFAHCVGMSERLCSSTEYHNISVASRKLIRQARTEMDARLDRVAAMLGNFLDEQLSEAHVGIPPGIRAHLERFRSFLLSFYSTKLGYYPPRSFDANVCRAMGDDFSALYKLLEDDGSCEFMPSPAAGGICTLQIVQSFDRRNEFEPLEHPLPLLPQLDQQGGMKRIAWLPRRGKGRSEQRQLEYAALVRASNWREDIFRNDLVRAYRGFEEDSVVWPNKADRYEKASLVDARKVRWILIYAIHQTLRHANKGPTGPPADGDTRLPWKEAHDVEPLVPRQTDMATEDAPLATWGDASLRSFTGGIEIKPDIDYFALTHEAPPPRGRRSSVPTAPDIHAQTISRSNSVTRVLRRSSTLRRSIQRFKQATSTPPPTALAPPNPIHDEIVVHGYGNGRNSVNPDAGEMRLLDTSVKWASRSGSTASQSDSGASSAFASTASPTETLASTVTSPTLNAPNVADAPLEAAPHIRRWSQQDVMPSKTAPPASGVSKSNSIKRRPISAAIESYNYAKSFGQFVENEGRNMLAGATGGSRRHSTTIPELKRKCSMPQVRSTPLPRVIDEEPGMLARDSCDWTAMQAFLDGKTARVDTDGNAMAAWEQYADLGGLTEVR</sequence>
<dbReference type="Proteomes" id="UP000236621">
    <property type="component" value="Unassembled WGS sequence"/>
</dbReference>
<dbReference type="STRING" id="45235.A0A2K3QDN8"/>
<accession>A0A2K3QDN8</accession>
<dbReference type="AlphaFoldDB" id="A0A2K3QDN8"/>
<feature type="compositionally biased region" description="Pro residues" evidence="1">
    <location>
        <begin position="593"/>
        <end position="604"/>
    </location>
</feature>
<evidence type="ECO:0000313" key="4">
    <source>
        <dbReference type="Proteomes" id="UP000236621"/>
    </source>
</evidence>
<dbReference type="Pfam" id="PF26013">
    <property type="entry name" value="DUF8004"/>
    <property type="match status" value="1"/>
</dbReference>
<feature type="compositionally biased region" description="Basic and acidic residues" evidence="1">
    <location>
        <begin position="35"/>
        <end position="53"/>
    </location>
</feature>
<evidence type="ECO:0000313" key="3">
    <source>
        <dbReference type="EMBL" id="PNY25637.1"/>
    </source>
</evidence>
<feature type="region of interest" description="Disordered" evidence="1">
    <location>
        <begin position="694"/>
        <end position="716"/>
    </location>
</feature>
<evidence type="ECO:0000259" key="2">
    <source>
        <dbReference type="Pfam" id="PF26013"/>
    </source>
</evidence>
<dbReference type="PANTHER" id="PTHR39601">
    <property type="entry name" value="CHORIOGENIN HMINOR"/>
    <property type="match status" value="1"/>
</dbReference>
<organism evidence="3 4">
    <name type="scientific">Tolypocladium capitatum</name>
    <dbReference type="NCBI Taxonomy" id="45235"/>
    <lineage>
        <taxon>Eukaryota</taxon>
        <taxon>Fungi</taxon>
        <taxon>Dikarya</taxon>
        <taxon>Ascomycota</taxon>
        <taxon>Pezizomycotina</taxon>
        <taxon>Sordariomycetes</taxon>
        <taxon>Hypocreomycetidae</taxon>
        <taxon>Hypocreales</taxon>
        <taxon>Ophiocordycipitaceae</taxon>
        <taxon>Tolypocladium</taxon>
    </lineage>
</organism>
<feature type="compositionally biased region" description="Basic residues" evidence="1">
    <location>
        <begin position="573"/>
        <end position="585"/>
    </location>
</feature>
<feature type="domain" description="DUF8004" evidence="2">
    <location>
        <begin position="185"/>
        <end position="275"/>
    </location>
</feature>
<dbReference type="OrthoDB" id="4114825at2759"/>
<keyword evidence="4" id="KW-1185">Reference proteome</keyword>
<name>A0A2K3QDN8_9HYPO</name>
<dbReference type="InterPro" id="IPR058317">
    <property type="entry name" value="DUF8004"/>
</dbReference>
<dbReference type="EMBL" id="NRSZ01000700">
    <property type="protein sequence ID" value="PNY25637.1"/>
    <property type="molecule type" value="Genomic_DNA"/>
</dbReference>
<evidence type="ECO:0000256" key="1">
    <source>
        <dbReference type="SAM" id="MobiDB-lite"/>
    </source>
</evidence>
<feature type="compositionally biased region" description="Low complexity" evidence="1">
    <location>
        <begin position="1"/>
        <end position="18"/>
    </location>
</feature>
<protein>
    <recommendedName>
        <fullName evidence="2">DUF8004 domain-containing protein</fullName>
    </recommendedName>
</protein>
<dbReference type="PANTHER" id="PTHR39601:SF1">
    <property type="entry name" value="CHORIOGENIN HMINOR"/>
    <property type="match status" value="1"/>
</dbReference>
<feature type="region of interest" description="Disordered" evidence="1">
    <location>
        <begin position="1"/>
        <end position="53"/>
    </location>
</feature>
<feature type="region of interest" description="Disordered" evidence="1">
    <location>
        <begin position="540"/>
        <end position="607"/>
    </location>
</feature>